<keyword evidence="1 6" id="KW-0285">Flavoprotein</keyword>
<dbReference type="Pfam" id="PF02525">
    <property type="entry name" value="Flavodoxin_2"/>
    <property type="match status" value="1"/>
</dbReference>
<feature type="binding site" evidence="6">
    <location>
        <begin position="16"/>
        <end position="18"/>
    </location>
    <ligand>
        <name>FMN</name>
        <dbReference type="ChEBI" id="CHEBI:58210"/>
    </ligand>
</feature>
<keyword evidence="3 6" id="KW-0560">Oxidoreductase</keyword>
<evidence type="ECO:0000313" key="9">
    <source>
        <dbReference type="Proteomes" id="UP000249645"/>
    </source>
</evidence>
<feature type="binding site" evidence="6">
    <location>
        <position position="10"/>
    </location>
    <ligand>
        <name>FMN</name>
        <dbReference type="ChEBI" id="CHEBI:58210"/>
    </ligand>
</feature>
<comment type="caution">
    <text evidence="8">The sequence shown here is derived from an EMBL/GenBank/DDBJ whole genome shotgun (WGS) entry which is preliminary data.</text>
</comment>
<dbReference type="EC" id="1.6.5.-" evidence="6"/>
<evidence type="ECO:0000256" key="5">
    <source>
        <dbReference type="ARBA" id="ARBA00048542"/>
    </source>
</evidence>
<dbReference type="PANTHER" id="PTHR43741">
    <property type="entry name" value="FMN-DEPENDENT NADH-AZOREDUCTASE 1"/>
    <property type="match status" value="1"/>
</dbReference>
<protein>
    <recommendedName>
        <fullName evidence="6">FMN dependent NADH:quinone oxidoreductase</fullName>
        <ecNumber evidence="6">1.6.5.-</ecNumber>
    </recommendedName>
    <alternativeName>
        <fullName evidence="6">Azo-dye reductase</fullName>
    </alternativeName>
    <alternativeName>
        <fullName evidence="6">FMN-dependent NADH-azo compound oxidoreductase</fullName>
    </alternativeName>
    <alternativeName>
        <fullName evidence="6">FMN-dependent NADH-azoreductase</fullName>
        <ecNumber evidence="6">1.7.1.17</ecNumber>
    </alternativeName>
</protein>
<comment type="cofactor">
    <cofactor evidence="6">
        <name>FMN</name>
        <dbReference type="ChEBI" id="CHEBI:58210"/>
    </cofactor>
    <text evidence="6">Binds 1 FMN per subunit.</text>
</comment>
<evidence type="ECO:0000259" key="7">
    <source>
        <dbReference type="Pfam" id="PF02525"/>
    </source>
</evidence>
<comment type="catalytic activity">
    <reaction evidence="5">
        <text>N,N-dimethyl-1,4-phenylenediamine + anthranilate + 2 NAD(+) = 2-(4-dimethylaminophenyl)diazenylbenzoate + 2 NADH + 2 H(+)</text>
        <dbReference type="Rhea" id="RHEA:55872"/>
        <dbReference type="ChEBI" id="CHEBI:15378"/>
        <dbReference type="ChEBI" id="CHEBI:15783"/>
        <dbReference type="ChEBI" id="CHEBI:16567"/>
        <dbReference type="ChEBI" id="CHEBI:57540"/>
        <dbReference type="ChEBI" id="CHEBI:57945"/>
        <dbReference type="ChEBI" id="CHEBI:71579"/>
        <dbReference type="EC" id="1.7.1.17"/>
    </reaction>
    <physiologicalReaction direction="right-to-left" evidence="5">
        <dbReference type="Rhea" id="RHEA:55874"/>
    </physiologicalReaction>
</comment>
<dbReference type="InterPro" id="IPR050104">
    <property type="entry name" value="FMN-dep_NADH:Q_OxRdtase_AzoR1"/>
</dbReference>
<feature type="domain" description="Flavodoxin-like fold" evidence="7">
    <location>
        <begin position="2"/>
        <end position="195"/>
    </location>
</feature>
<dbReference type="AlphaFoldDB" id="A0A2W5F5Y1"/>
<evidence type="ECO:0000256" key="1">
    <source>
        <dbReference type="ARBA" id="ARBA00022630"/>
    </source>
</evidence>
<name>A0A2W5F5Y1_9SPHI</name>
<dbReference type="PANTHER" id="PTHR43741:SF4">
    <property type="entry name" value="FMN-DEPENDENT NADH:QUINONE OXIDOREDUCTASE"/>
    <property type="match status" value="1"/>
</dbReference>
<dbReference type="EMBL" id="QFOI01000052">
    <property type="protein sequence ID" value="PZP50808.1"/>
    <property type="molecule type" value="Genomic_DNA"/>
</dbReference>
<evidence type="ECO:0000313" key="8">
    <source>
        <dbReference type="EMBL" id="PZP50808.1"/>
    </source>
</evidence>
<dbReference type="GO" id="GO:0016655">
    <property type="term" value="F:oxidoreductase activity, acting on NAD(P)H, quinone or similar compound as acceptor"/>
    <property type="evidence" value="ECO:0007669"/>
    <property type="project" value="InterPro"/>
</dbReference>
<dbReference type="HAMAP" id="MF_01216">
    <property type="entry name" value="Azoreductase_type1"/>
    <property type="match status" value="1"/>
</dbReference>
<dbReference type="EC" id="1.7.1.17" evidence="6"/>
<dbReference type="Proteomes" id="UP000249645">
    <property type="component" value="Unassembled WGS sequence"/>
</dbReference>
<dbReference type="InterPro" id="IPR029039">
    <property type="entry name" value="Flavoprotein-like_sf"/>
</dbReference>
<evidence type="ECO:0000256" key="6">
    <source>
        <dbReference type="HAMAP-Rule" id="MF_01216"/>
    </source>
</evidence>
<evidence type="ECO:0000256" key="3">
    <source>
        <dbReference type="ARBA" id="ARBA00023002"/>
    </source>
</evidence>
<accession>A0A2W5F5Y1</accession>
<gene>
    <name evidence="6" type="primary">azoR</name>
    <name evidence="8" type="ORF">DI598_04690</name>
</gene>
<evidence type="ECO:0000256" key="2">
    <source>
        <dbReference type="ARBA" id="ARBA00022643"/>
    </source>
</evidence>
<organism evidence="8 9">
    <name type="scientific">Pseudopedobacter saltans</name>
    <dbReference type="NCBI Taxonomy" id="151895"/>
    <lineage>
        <taxon>Bacteria</taxon>
        <taxon>Pseudomonadati</taxon>
        <taxon>Bacteroidota</taxon>
        <taxon>Sphingobacteriia</taxon>
        <taxon>Sphingobacteriales</taxon>
        <taxon>Sphingobacteriaceae</taxon>
        <taxon>Pseudopedobacter</taxon>
    </lineage>
</organism>
<comment type="function">
    <text evidence="6">Also exhibits azoreductase activity. Catalyzes the reductive cleavage of the azo bond in aromatic azo compounds to the corresponding amines.</text>
</comment>
<reference evidence="8 9" key="1">
    <citation type="submission" date="2017-11" db="EMBL/GenBank/DDBJ databases">
        <title>Infants hospitalized years apart are colonized by the same room-sourced microbial strains.</title>
        <authorList>
            <person name="Brooks B."/>
            <person name="Olm M.R."/>
            <person name="Firek B.A."/>
            <person name="Baker R."/>
            <person name="Thomas B.C."/>
            <person name="Morowitz M.J."/>
            <person name="Banfield J.F."/>
        </authorList>
    </citation>
    <scope>NUCLEOTIDE SEQUENCE [LARGE SCALE GENOMIC DNA]</scope>
    <source>
        <strain evidence="8">S2_009_000_R2_76</strain>
    </source>
</reference>
<dbReference type="InterPro" id="IPR003680">
    <property type="entry name" value="Flavodoxin_fold"/>
</dbReference>
<dbReference type="SUPFAM" id="SSF52218">
    <property type="entry name" value="Flavoproteins"/>
    <property type="match status" value="1"/>
</dbReference>
<dbReference type="InterPro" id="IPR023048">
    <property type="entry name" value="NADH:quinone_OxRdtase_FMN_depd"/>
</dbReference>
<keyword evidence="2 6" id="KW-0288">FMN</keyword>
<evidence type="ECO:0000256" key="4">
    <source>
        <dbReference type="ARBA" id="ARBA00023027"/>
    </source>
</evidence>
<feature type="binding site" evidence="6">
    <location>
        <begin position="140"/>
        <end position="143"/>
    </location>
    <ligand>
        <name>FMN</name>
        <dbReference type="ChEBI" id="CHEBI:58210"/>
    </ligand>
</feature>
<comment type="caution">
    <text evidence="6">Lacks conserved residue(s) required for the propagation of feature annotation.</text>
</comment>
<dbReference type="GO" id="GO:0009055">
    <property type="term" value="F:electron transfer activity"/>
    <property type="evidence" value="ECO:0007669"/>
    <property type="project" value="UniProtKB-UniRule"/>
</dbReference>
<comment type="catalytic activity">
    <reaction evidence="6">
        <text>2 a quinone + NADH + H(+) = 2 a 1,4-benzosemiquinone + NAD(+)</text>
        <dbReference type="Rhea" id="RHEA:65952"/>
        <dbReference type="ChEBI" id="CHEBI:15378"/>
        <dbReference type="ChEBI" id="CHEBI:57540"/>
        <dbReference type="ChEBI" id="CHEBI:57945"/>
        <dbReference type="ChEBI" id="CHEBI:132124"/>
        <dbReference type="ChEBI" id="CHEBI:134225"/>
    </reaction>
</comment>
<dbReference type="GO" id="GO:0010181">
    <property type="term" value="F:FMN binding"/>
    <property type="evidence" value="ECO:0007669"/>
    <property type="project" value="UniProtKB-UniRule"/>
</dbReference>
<comment type="function">
    <text evidence="6">Quinone reductase that provides resistance to thiol-specific stress caused by electrophilic quinones.</text>
</comment>
<comment type="similarity">
    <text evidence="6">Belongs to the azoreductase type 1 family.</text>
</comment>
<proteinExistence type="inferred from homology"/>
<dbReference type="GO" id="GO:0016652">
    <property type="term" value="F:oxidoreductase activity, acting on NAD(P)H as acceptor"/>
    <property type="evidence" value="ECO:0007669"/>
    <property type="project" value="UniProtKB-UniRule"/>
</dbReference>
<sequence length="200" mass="21624">MKKVLEIITSARGSDSFSTKLADQVVNKISEKYSGTEVVKKNIIDCKIPHLDPNILSAFFTAAENQTETTKGLDAFSNQSIKEIQEADTIVIAVPFYNFGIPSVLKAYIDHVAVGGKTFKYVDGAPVGLLTGKKVYLAISSGGVYSEGAYKPYDFAEPYLRTVLGFLGLTDITTFRIEGVNVATLKEAAVEKGLNSVVID</sequence>
<comment type="subunit">
    <text evidence="6">Homodimer.</text>
</comment>
<dbReference type="Gene3D" id="3.40.50.360">
    <property type="match status" value="1"/>
</dbReference>
<keyword evidence="4 6" id="KW-0520">NAD</keyword>